<name>A0ABT1QRC7_9GAMM</name>
<dbReference type="Pfam" id="PF01569">
    <property type="entry name" value="PAP2"/>
    <property type="match status" value="1"/>
</dbReference>
<evidence type="ECO:0000313" key="12">
    <source>
        <dbReference type="EMBL" id="MCQ4164829.1"/>
    </source>
</evidence>
<evidence type="ECO:0000256" key="1">
    <source>
        <dbReference type="ARBA" id="ARBA00004651"/>
    </source>
</evidence>
<keyword evidence="4 10" id="KW-0812">Transmembrane</keyword>
<dbReference type="Gene3D" id="1.20.144.10">
    <property type="entry name" value="Phosphatidic acid phosphatase type 2/haloperoxidase"/>
    <property type="match status" value="1"/>
</dbReference>
<keyword evidence="6 10" id="KW-1133">Transmembrane helix</keyword>
<sequence>MNAIERWNRLEIRSGEWRLCLAANRWGARKAIVTFFRAISRAGDGVFWYALMGVLALFGGSRGAQGALHMAVVGIIALLLYRSLKKHTRRPRPFRAHQGIVAHIPPLDEYSFPSGHTLHAVSFSLVAIAYFPLLALLLVPFTLLVAASRVILGLHFPSDVLAAAVIGSGLASVSLWVVPGVSLFLA</sequence>
<feature type="transmembrane region" description="Helical" evidence="10">
    <location>
        <begin position="123"/>
        <end position="148"/>
    </location>
</feature>
<dbReference type="PANTHER" id="PTHR14969:SF62">
    <property type="entry name" value="DECAPRENYLPHOSPHORYL-5-PHOSPHORIBOSE PHOSPHATASE RV3807C-RELATED"/>
    <property type="match status" value="1"/>
</dbReference>
<comment type="catalytic activity">
    <reaction evidence="9">
        <text>di-trans,octa-cis-undecaprenyl diphosphate + H2O = di-trans,octa-cis-undecaprenyl phosphate + phosphate + H(+)</text>
        <dbReference type="Rhea" id="RHEA:28094"/>
        <dbReference type="ChEBI" id="CHEBI:15377"/>
        <dbReference type="ChEBI" id="CHEBI:15378"/>
        <dbReference type="ChEBI" id="CHEBI:43474"/>
        <dbReference type="ChEBI" id="CHEBI:58405"/>
        <dbReference type="ChEBI" id="CHEBI:60392"/>
        <dbReference type="EC" id="3.6.1.27"/>
    </reaction>
</comment>
<dbReference type="InterPro" id="IPR036938">
    <property type="entry name" value="PAP2/HPO_sf"/>
</dbReference>
<evidence type="ECO:0000259" key="11">
    <source>
        <dbReference type="SMART" id="SM00014"/>
    </source>
</evidence>
<keyword evidence="13" id="KW-1185">Reference proteome</keyword>
<evidence type="ECO:0000313" key="13">
    <source>
        <dbReference type="Proteomes" id="UP001165498"/>
    </source>
</evidence>
<feature type="transmembrane region" description="Helical" evidence="10">
    <location>
        <begin position="67"/>
        <end position="84"/>
    </location>
</feature>
<evidence type="ECO:0000256" key="5">
    <source>
        <dbReference type="ARBA" id="ARBA00022801"/>
    </source>
</evidence>
<reference evidence="12" key="1">
    <citation type="submission" date="2022-07" db="EMBL/GenBank/DDBJ databases">
        <title>Tahibacter sp., a new gammaproteobacterium isolated from the silt sample collected at pig farm.</title>
        <authorList>
            <person name="Chen H."/>
        </authorList>
    </citation>
    <scope>NUCLEOTIDE SEQUENCE</scope>
    <source>
        <strain evidence="12">P2K</strain>
    </source>
</reference>
<organism evidence="12 13">
    <name type="scientific">Tahibacter harae</name>
    <dbReference type="NCBI Taxonomy" id="2963937"/>
    <lineage>
        <taxon>Bacteria</taxon>
        <taxon>Pseudomonadati</taxon>
        <taxon>Pseudomonadota</taxon>
        <taxon>Gammaproteobacteria</taxon>
        <taxon>Lysobacterales</taxon>
        <taxon>Rhodanobacteraceae</taxon>
        <taxon>Tahibacter</taxon>
    </lineage>
</organism>
<comment type="subcellular location">
    <subcellularLocation>
        <location evidence="1">Cell membrane</location>
        <topology evidence="1">Multi-pass membrane protein</topology>
    </subcellularLocation>
</comment>
<dbReference type="Proteomes" id="UP001165498">
    <property type="component" value="Unassembled WGS sequence"/>
</dbReference>
<evidence type="ECO:0000256" key="10">
    <source>
        <dbReference type="SAM" id="Phobius"/>
    </source>
</evidence>
<dbReference type="PANTHER" id="PTHR14969">
    <property type="entry name" value="SPHINGOSINE-1-PHOSPHATE PHOSPHOHYDROLASE"/>
    <property type="match status" value="1"/>
</dbReference>
<feature type="transmembrane region" description="Helical" evidence="10">
    <location>
        <begin position="160"/>
        <end position="185"/>
    </location>
</feature>
<evidence type="ECO:0000256" key="3">
    <source>
        <dbReference type="ARBA" id="ARBA00022475"/>
    </source>
</evidence>
<gene>
    <name evidence="12" type="ORF">NM961_08910</name>
</gene>
<evidence type="ECO:0000256" key="9">
    <source>
        <dbReference type="ARBA" id="ARBA00047594"/>
    </source>
</evidence>
<evidence type="ECO:0000256" key="6">
    <source>
        <dbReference type="ARBA" id="ARBA00022989"/>
    </source>
</evidence>
<comment type="caution">
    <text evidence="12">The sequence shown here is derived from an EMBL/GenBank/DDBJ whole genome shotgun (WGS) entry which is preliminary data.</text>
</comment>
<feature type="domain" description="Phosphatidic acid phosphatase type 2/haloperoxidase" evidence="11">
    <location>
        <begin position="68"/>
        <end position="175"/>
    </location>
</feature>
<dbReference type="RefSeq" id="WP_255913776.1">
    <property type="nucleotide sequence ID" value="NZ_JANFQO010000006.1"/>
</dbReference>
<evidence type="ECO:0000256" key="8">
    <source>
        <dbReference type="ARBA" id="ARBA00032707"/>
    </source>
</evidence>
<dbReference type="CDD" id="cd01610">
    <property type="entry name" value="PAP2_like"/>
    <property type="match status" value="1"/>
</dbReference>
<protein>
    <recommendedName>
        <fullName evidence="2">undecaprenyl-diphosphate phosphatase</fullName>
        <ecNumber evidence="2">3.6.1.27</ecNumber>
    </recommendedName>
    <alternativeName>
        <fullName evidence="8">Undecaprenyl pyrophosphate phosphatase</fullName>
    </alternativeName>
</protein>
<dbReference type="SMART" id="SM00014">
    <property type="entry name" value="acidPPc"/>
    <property type="match status" value="1"/>
</dbReference>
<keyword evidence="5" id="KW-0378">Hydrolase</keyword>
<keyword evidence="3" id="KW-1003">Cell membrane</keyword>
<dbReference type="EC" id="3.6.1.27" evidence="2"/>
<dbReference type="EMBL" id="JANFQO010000006">
    <property type="protein sequence ID" value="MCQ4164829.1"/>
    <property type="molecule type" value="Genomic_DNA"/>
</dbReference>
<keyword evidence="7 10" id="KW-0472">Membrane</keyword>
<evidence type="ECO:0000256" key="7">
    <source>
        <dbReference type="ARBA" id="ARBA00023136"/>
    </source>
</evidence>
<feature type="transmembrane region" description="Helical" evidence="10">
    <location>
        <begin position="45"/>
        <end position="61"/>
    </location>
</feature>
<evidence type="ECO:0000256" key="4">
    <source>
        <dbReference type="ARBA" id="ARBA00022692"/>
    </source>
</evidence>
<dbReference type="InterPro" id="IPR000326">
    <property type="entry name" value="PAP2/HPO"/>
</dbReference>
<evidence type="ECO:0000256" key="2">
    <source>
        <dbReference type="ARBA" id="ARBA00012374"/>
    </source>
</evidence>
<dbReference type="SUPFAM" id="SSF48317">
    <property type="entry name" value="Acid phosphatase/Vanadium-dependent haloperoxidase"/>
    <property type="match status" value="1"/>
</dbReference>
<proteinExistence type="predicted"/>
<accession>A0ABT1QRC7</accession>